<dbReference type="PROSITE" id="PS50893">
    <property type="entry name" value="ABC_TRANSPORTER_2"/>
    <property type="match status" value="1"/>
</dbReference>
<evidence type="ECO:0000256" key="4">
    <source>
        <dbReference type="ARBA" id="ARBA00022840"/>
    </source>
</evidence>
<keyword evidence="5" id="KW-1133">Transmembrane helix</keyword>
<dbReference type="PROSITE" id="PS00211">
    <property type="entry name" value="ABC_TRANSPORTER_1"/>
    <property type="match status" value="1"/>
</dbReference>
<dbReference type="InterPro" id="IPR011527">
    <property type="entry name" value="ABC1_TM_dom"/>
</dbReference>
<dbReference type="CDD" id="cd18584">
    <property type="entry name" value="ABC_6TM_AarD_CydD"/>
    <property type="match status" value="1"/>
</dbReference>
<evidence type="ECO:0000256" key="6">
    <source>
        <dbReference type="ARBA" id="ARBA00023136"/>
    </source>
</evidence>
<evidence type="ECO:0000256" key="3">
    <source>
        <dbReference type="ARBA" id="ARBA00022741"/>
    </source>
</evidence>
<evidence type="ECO:0000313" key="7">
    <source>
        <dbReference type="EMBL" id="ALI54347.1"/>
    </source>
</evidence>
<dbReference type="GO" id="GO:0140359">
    <property type="term" value="F:ABC-type transporter activity"/>
    <property type="evidence" value="ECO:0007669"/>
    <property type="project" value="InterPro"/>
</dbReference>
<gene>
    <name evidence="7" type="ORF">IMCC12053_398</name>
</gene>
<keyword evidence="4 7" id="KW-0067">ATP-binding</keyword>
<sequence length="557" mass="57733">MTSTTPNTIANDTDSPVSRAGLMAAGAAQHRRASVLSVASGLLWPVQAAVVAYALGGLLTGQTVFALGIAIAFAGLGLLRAGLTMASEAYAQAAAQTIIHRARAHIVAVEARRAADSPFGGAGAITALASEKLDLLVPFITRYAPARARVMVVPLVILMLALSQSWAVALVLMISGPLIPIFMALIGLAAKETSQKHLREIGNLNDMLVERLSALVDIRLLGARDAVLDGFSGQATDLRHRTMAVLRVAFLSSTVLELFAAIGVAMVAVYVGFSLLGTLGFGTWSGALTPQVGIFLLLLTPEFYQPLRDLSAAWHDKAAADAVFDELHTWDAQQTAVLMGQGGVCAPLTGAPSIALRGCALQNGIVLADIEIAAGESVAIMGPSGAGKTTALRLMAGLEGPNVGQITLAGVALTDATADAWRARVGWMPQAPHFLNASVRHNVQLGRAGDLSAALEHAAVESVINRLPQGLNTRLGETGGGLSGGEARRVTLARAIFAQPDVIIADEPTADLDRKTADAVTNGLLAQVARGATVIVATHDPDLAAKMDRIISIEASQ</sequence>
<dbReference type="SUPFAM" id="SSF52540">
    <property type="entry name" value="P-loop containing nucleoside triphosphate hydrolases"/>
    <property type="match status" value="1"/>
</dbReference>
<protein>
    <submittedName>
        <fullName evidence="7">Transport ATP-binding protein CydD</fullName>
    </submittedName>
</protein>
<evidence type="ECO:0000313" key="8">
    <source>
        <dbReference type="Proteomes" id="UP000064920"/>
    </source>
</evidence>
<evidence type="ECO:0000256" key="2">
    <source>
        <dbReference type="ARBA" id="ARBA00022692"/>
    </source>
</evidence>
<dbReference type="InterPro" id="IPR003439">
    <property type="entry name" value="ABC_transporter-like_ATP-bd"/>
</dbReference>
<dbReference type="GO" id="GO:0042883">
    <property type="term" value="P:cysteine transport"/>
    <property type="evidence" value="ECO:0007669"/>
    <property type="project" value="InterPro"/>
</dbReference>
<dbReference type="KEGG" id="cmar:IMCC12053_398"/>
<keyword evidence="2" id="KW-0812">Transmembrane</keyword>
<dbReference type="InterPro" id="IPR027417">
    <property type="entry name" value="P-loop_NTPase"/>
</dbReference>
<keyword evidence="3" id="KW-0547">Nucleotide-binding</keyword>
<dbReference type="GO" id="GO:0005524">
    <property type="term" value="F:ATP binding"/>
    <property type="evidence" value="ECO:0007669"/>
    <property type="project" value="UniProtKB-KW"/>
</dbReference>
<proteinExistence type="predicted"/>
<dbReference type="STRING" id="1397108.IMCC12053_398"/>
<dbReference type="Proteomes" id="UP000064920">
    <property type="component" value="Chromosome"/>
</dbReference>
<dbReference type="Pfam" id="PF00005">
    <property type="entry name" value="ABC_tran"/>
    <property type="match status" value="1"/>
</dbReference>
<dbReference type="Gene3D" id="3.40.50.300">
    <property type="entry name" value="P-loop containing nucleotide triphosphate hydrolases"/>
    <property type="match status" value="1"/>
</dbReference>
<dbReference type="AlphaFoldDB" id="A0A0P0A8P4"/>
<dbReference type="PANTHER" id="PTHR24221">
    <property type="entry name" value="ATP-BINDING CASSETTE SUB-FAMILY B"/>
    <property type="match status" value="1"/>
</dbReference>
<keyword evidence="8" id="KW-1185">Reference proteome</keyword>
<dbReference type="RefSeq" id="WP_236852504.1">
    <property type="nucleotide sequence ID" value="NZ_CP012023.1"/>
</dbReference>
<dbReference type="InterPro" id="IPR003593">
    <property type="entry name" value="AAA+_ATPase"/>
</dbReference>
<dbReference type="NCBIfam" id="TIGR02857">
    <property type="entry name" value="CydD"/>
    <property type="match status" value="1"/>
</dbReference>
<dbReference type="SUPFAM" id="SSF90123">
    <property type="entry name" value="ABC transporter transmembrane region"/>
    <property type="match status" value="1"/>
</dbReference>
<organism evidence="7 8">
    <name type="scientific">Celeribacter marinus</name>
    <dbReference type="NCBI Taxonomy" id="1397108"/>
    <lineage>
        <taxon>Bacteria</taxon>
        <taxon>Pseudomonadati</taxon>
        <taxon>Pseudomonadota</taxon>
        <taxon>Alphaproteobacteria</taxon>
        <taxon>Rhodobacterales</taxon>
        <taxon>Roseobacteraceae</taxon>
        <taxon>Celeribacter</taxon>
    </lineage>
</organism>
<dbReference type="PATRIC" id="fig|1397108.4.peg.413"/>
<dbReference type="EMBL" id="CP012023">
    <property type="protein sequence ID" value="ALI54347.1"/>
    <property type="molecule type" value="Genomic_DNA"/>
</dbReference>
<dbReference type="SMART" id="SM00382">
    <property type="entry name" value="AAA"/>
    <property type="match status" value="1"/>
</dbReference>
<evidence type="ECO:0000256" key="5">
    <source>
        <dbReference type="ARBA" id="ARBA00022989"/>
    </source>
</evidence>
<dbReference type="GO" id="GO:0005886">
    <property type="term" value="C:plasma membrane"/>
    <property type="evidence" value="ECO:0007669"/>
    <property type="project" value="UniProtKB-SubCell"/>
</dbReference>
<dbReference type="GO" id="GO:0016887">
    <property type="term" value="F:ATP hydrolysis activity"/>
    <property type="evidence" value="ECO:0007669"/>
    <property type="project" value="InterPro"/>
</dbReference>
<dbReference type="InterPro" id="IPR039421">
    <property type="entry name" value="Type_1_exporter"/>
</dbReference>
<dbReference type="Pfam" id="PF00664">
    <property type="entry name" value="ABC_membrane"/>
    <property type="match status" value="1"/>
</dbReference>
<keyword evidence="6" id="KW-0472">Membrane</keyword>
<dbReference type="InterPro" id="IPR014216">
    <property type="entry name" value="ABC_transptr_CydD"/>
</dbReference>
<dbReference type="Gene3D" id="1.20.1560.10">
    <property type="entry name" value="ABC transporter type 1, transmembrane domain"/>
    <property type="match status" value="1"/>
</dbReference>
<dbReference type="PROSITE" id="PS50929">
    <property type="entry name" value="ABC_TM1F"/>
    <property type="match status" value="1"/>
</dbReference>
<evidence type="ECO:0000256" key="1">
    <source>
        <dbReference type="ARBA" id="ARBA00004651"/>
    </source>
</evidence>
<accession>A0A0P0A8P4</accession>
<name>A0A0P0A8P4_9RHOB</name>
<dbReference type="InterPro" id="IPR017871">
    <property type="entry name" value="ABC_transporter-like_CS"/>
</dbReference>
<dbReference type="InterPro" id="IPR036640">
    <property type="entry name" value="ABC1_TM_sf"/>
</dbReference>
<comment type="subcellular location">
    <subcellularLocation>
        <location evidence="1">Cell membrane</location>
        <topology evidence="1">Multi-pass membrane protein</topology>
    </subcellularLocation>
</comment>
<dbReference type="PANTHER" id="PTHR24221:SF654">
    <property type="entry name" value="ATP-BINDING CASSETTE SUB-FAMILY B MEMBER 6"/>
    <property type="match status" value="1"/>
</dbReference>
<reference evidence="7 8" key="1">
    <citation type="submission" date="2015-05" db="EMBL/GenBank/DDBJ databases">
        <authorList>
            <person name="Wang D.B."/>
            <person name="Wang M."/>
        </authorList>
    </citation>
    <scope>NUCLEOTIDE SEQUENCE [LARGE SCALE GENOMIC DNA]</scope>
    <source>
        <strain evidence="7 8">IMCC 12053</strain>
    </source>
</reference>